<protein>
    <submittedName>
        <fullName evidence="4">CWF19-like protein 1</fullName>
    </submittedName>
</protein>
<proteinExistence type="inferred from homology"/>
<dbReference type="Pfam" id="PF04677">
    <property type="entry name" value="CwfJ_C_1"/>
    <property type="match status" value="1"/>
</dbReference>
<dbReference type="SUPFAM" id="SSF54197">
    <property type="entry name" value="HIT-like"/>
    <property type="match status" value="1"/>
</dbReference>
<dbReference type="GO" id="GO:0000398">
    <property type="term" value="P:mRNA splicing, via spliceosome"/>
    <property type="evidence" value="ECO:0007669"/>
    <property type="project" value="TreeGrafter"/>
</dbReference>
<evidence type="ECO:0000313" key="5">
    <source>
        <dbReference type="Proteomes" id="UP000053240"/>
    </source>
</evidence>
<dbReference type="InterPro" id="IPR040194">
    <property type="entry name" value="Cwf19-like"/>
</dbReference>
<organism evidence="4 5">
    <name type="scientific">Papilio machaon</name>
    <name type="common">Old World swallowtail butterfly</name>
    <dbReference type="NCBI Taxonomy" id="76193"/>
    <lineage>
        <taxon>Eukaryota</taxon>
        <taxon>Metazoa</taxon>
        <taxon>Ecdysozoa</taxon>
        <taxon>Arthropoda</taxon>
        <taxon>Hexapoda</taxon>
        <taxon>Insecta</taxon>
        <taxon>Pterygota</taxon>
        <taxon>Neoptera</taxon>
        <taxon>Endopterygota</taxon>
        <taxon>Lepidoptera</taxon>
        <taxon>Glossata</taxon>
        <taxon>Ditrysia</taxon>
        <taxon>Papilionoidea</taxon>
        <taxon>Papilionidae</taxon>
        <taxon>Papilioninae</taxon>
        <taxon>Papilio</taxon>
    </lineage>
</organism>
<comment type="similarity">
    <text evidence="1">Belongs to the CWF19 family.</text>
</comment>
<dbReference type="GO" id="GO:0061632">
    <property type="term" value="F:RNA lariat debranching enzyme activator activity"/>
    <property type="evidence" value="ECO:0007669"/>
    <property type="project" value="TreeGrafter"/>
</dbReference>
<dbReference type="EMBL" id="KQ460044">
    <property type="protein sequence ID" value="KPJ18344.1"/>
    <property type="molecule type" value="Genomic_DNA"/>
</dbReference>
<dbReference type="STRING" id="76193.A0A0N1IPT9"/>
<feature type="domain" description="Cwf19-like protein C-terminal" evidence="2">
    <location>
        <begin position="548"/>
        <end position="627"/>
    </location>
</feature>
<dbReference type="GO" id="GO:0071014">
    <property type="term" value="C:post-mRNA release spliceosomal complex"/>
    <property type="evidence" value="ECO:0007669"/>
    <property type="project" value="TreeGrafter"/>
</dbReference>
<dbReference type="InParanoid" id="A0A0N1IPT9"/>
<sequence length="635" mass="71756">MYASHASGGGPECSIVVIADSLSSGGNLLCRARTWSSTISDISAGISTASQSITKESLTWDAYLFQSSPTRFTGRCHDLTLLCPEVEITPQQTCVNDRIYNTMTDKQKTLVCGDVNGNFNTLFSRVESIVKKSGPFDILLCVGNFFGDDNSQLDAYKMGTRKVPVTTYVFGPSDESHVQYYCEEGSEIVPNVVYMGKRGIFTTSSDVKIAYLTGLSRRELGKDIPMCTFEPSDCSAVRDSCFRGQSEYRGVDVLITTLWPAGIENDECQKMDIAKDCLSDLIAWLAMHVKPRYHFVPSMDKYYERQPYRNQSIHQDYRECATRFIGLAPVGNKAKEKWIYACSLQPITKMRMTDLLQATTDETLCPYDPELMKQHQPGKVVKFSGNGQYFYNMDAVDDDQGKRKRKSGDTERKRREFDPDSCWFCLSSPTVEKHLVICVGSHCYLALPKGPLTPYHVLILPIAHHQSVSKAPDEVVNEIKKFKEALKEFYKSMKKLVVFFERNYKTSHMQIQCVPVSRACESQILEVFQDEAGINSIQIEVLPPYADIAQVVLPGAPYFHAELPTGDQIFAKTKQHFPLQFGRDVLSSPPILNCEDKADWRQCLISREEEDDHVAAFRTNFRPYDFTINEDSDSE</sequence>
<dbReference type="PANTHER" id="PTHR12072">
    <property type="entry name" value="CWF19, CELL CYCLE CONTROL PROTEIN"/>
    <property type="match status" value="1"/>
</dbReference>
<dbReference type="FunCoup" id="A0A0N1IPT9">
    <property type="interactions" value="1767"/>
</dbReference>
<dbReference type="InterPro" id="IPR006767">
    <property type="entry name" value="Cwf19-like_C_dom-2"/>
</dbReference>
<dbReference type="CDD" id="cd07380">
    <property type="entry name" value="MPP_CWF19_N"/>
    <property type="match status" value="1"/>
</dbReference>
<evidence type="ECO:0000259" key="3">
    <source>
        <dbReference type="Pfam" id="PF04677"/>
    </source>
</evidence>
<dbReference type="InterPro" id="IPR036265">
    <property type="entry name" value="HIT-like_sf"/>
</dbReference>
<feature type="domain" description="Cwf19-like C-terminal" evidence="3">
    <location>
        <begin position="411"/>
        <end position="528"/>
    </location>
</feature>
<gene>
    <name evidence="4" type="ORF">RR48_04790</name>
</gene>
<accession>A0A0N1IPT9</accession>
<dbReference type="PANTHER" id="PTHR12072:SF4">
    <property type="entry name" value="CWF19-LIKE PROTEIN 1"/>
    <property type="match status" value="1"/>
</dbReference>
<evidence type="ECO:0000256" key="1">
    <source>
        <dbReference type="ARBA" id="ARBA00006795"/>
    </source>
</evidence>
<evidence type="ECO:0000313" key="4">
    <source>
        <dbReference type="EMBL" id="KPJ18344.1"/>
    </source>
</evidence>
<reference evidence="4 5" key="1">
    <citation type="journal article" date="2015" name="Nat. Commun.">
        <title>Outbred genome sequencing and CRISPR/Cas9 gene editing in butterflies.</title>
        <authorList>
            <person name="Li X."/>
            <person name="Fan D."/>
            <person name="Zhang W."/>
            <person name="Liu G."/>
            <person name="Zhang L."/>
            <person name="Zhao L."/>
            <person name="Fang X."/>
            <person name="Chen L."/>
            <person name="Dong Y."/>
            <person name="Chen Y."/>
            <person name="Ding Y."/>
            <person name="Zhao R."/>
            <person name="Feng M."/>
            <person name="Zhu Y."/>
            <person name="Feng Y."/>
            <person name="Jiang X."/>
            <person name="Zhu D."/>
            <person name="Xiang H."/>
            <person name="Feng X."/>
            <person name="Li S."/>
            <person name="Wang J."/>
            <person name="Zhang G."/>
            <person name="Kronforst M.R."/>
            <person name="Wang W."/>
        </authorList>
    </citation>
    <scope>NUCLEOTIDE SEQUENCE [LARGE SCALE GENOMIC DNA]</scope>
    <source>
        <strain evidence="4">Ya'a_city_454_Pm</strain>
        <tissue evidence="4">Whole body</tissue>
    </source>
</reference>
<name>A0A0N1IPT9_PAPMA</name>
<keyword evidence="5" id="KW-1185">Reference proteome</keyword>
<dbReference type="Gene3D" id="3.30.428.10">
    <property type="entry name" value="HIT-like"/>
    <property type="match status" value="1"/>
</dbReference>
<dbReference type="AlphaFoldDB" id="A0A0N1IPT9"/>
<dbReference type="Proteomes" id="UP000053240">
    <property type="component" value="Unassembled WGS sequence"/>
</dbReference>
<dbReference type="InterPro" id="IPR006768">
    <property type="entry name" value="Cwf19-like_C_dom-1"/>
</dbReference>
<evidence type="ECO:0000259" key="2">
    <source>
        <dbReference type="Pfam" id="PF04676"/>
    </source>
</evidence>
<dbReference type="Pfam" id="PF04676">
    <property type="entry name" value="CwfJ_C_2"/>
    <property type="match status" value="1"/>
</dbReference>